<proteinExistence type="predicted"/>
<dbReference type="Gene3D" id="3.40.630.30">
    <property type="match status" value="1"/>
</dbReference>
<comment type="caution">
    <text evidence="1">The sequence shown here is derived from an EMBL/GenBank/DDBJ whole genome shotgun (WGS) entry which is preliminary data.</text>
</comment>
<dbReference type="RefSeq" id="WP_263828772.1">
    <property type="nucleotide sequence ID" value="NZ_JAOWLB010000007.1"/>
</dbReference>
<sequence length="263" mass="28405">MADFCGDPANIEVQKRLLSRQDWISRTPAVANGGRVLNIVAPDELGWDQIRDLMAEDELAGFVAQDHDTFLPKVQAELGEHYSYPFWQVYRGSAEHVRAACEALLFKLDLPDGWRIDTLTHPNEDQIAKVQELNLATGVAPYPAYYSAGSLVGCVTTVLWSDTGLAVGSASVVDKFHPDGRLGGTVFKGSTCVLPDYRGKSLGKLVNAHNLLGSLEAFQWTHVISQVQPSNTASHRTIGTCGLAPLAGCVTVGALPNGTVFTR</sequence>
<evidence type="ECO:0000313" key="1">
    <source>
        <dbReference type="EMBL" id="MCV2888996.1"/>
    </source>
</evidence>
<name>A0ABT3AJZ7_9RHOB</name>
<evidence type="ECO:0008006" key="3">
    <source>
        <dbReference type="Google" id="ProtNLM"/>
    </source>
</evidence>
<dbReference type="EMBL" id="JAOWLB010000007">
    <property type="protein sequence ID" value="MCV2888996.1"/>
    <property type="molecule type" value="Genomic_DNA"/>
</dbReference>
<keyword evidence="2" id="KW-1185">Reference proteome</keyword>
<dbReference type="SUPFAM" id="SSF55729">
    <property type="entry name" value="Acyl-CoA N-acyltransferases (Nat)"/>
    <property type="match status" value="1"/>
</dbReference>
<gene>
    <name evidence="1" type="ORF">OE747_11640</name>
</gene>
<dbReference type="Proteomes" id="UP001320899">
    <property type="component" value="Unassembled WGS sequence"/>
</dbReference>
<reference evidence="1 2" key="1">
    <citation type="submission" date="2022-10" db="EMBL/GenBank/DDBJ databases">
        <title>Ruegeria sp. nov., isolated from ocean surface sediments.</title>
        <authorList>
            <person name="He W."/>
            <person name="Xue H.-P."/>
            <person name="Zhang D.-F."/>
        </authorList>
    </citation>
    <scope>NUCLEOTIDE SEQUENCE [LARGE SCALE GENOMIC DNA]</scope>
    <source>
        <strain evidence="1 2">XHP0148</strain>
    </source>
</reference>
<accession>A0ABT3AJZ7</accession>
<organism evidence="1 2">
    <name type="scientific">Ruegeria aquimaris</name>
    <dbReference type="NCBI Taxonomy" id="2984333"/>
    <lineage>
        <taxon>Bacteria</taxon>
        <taxon>Pseudomonadati</taxon>
        <taxon>Pseudomonadota</taxon>
        <taxon>Alphaproteobacteria</taxon>
        <taxon>Rhodobacterales</taxon>
        <taxon>Roseobacteraceae</taxon>
        <taxon>Ruegeria</taxon>
    </lineage>
</organism>
<dbReference type="InterPro" id="IPR016181">
    <property type="entry name" value="Acyl_CoA_acyltransferase"/>
</dbReference>
<evidence type="ECO:0000313" key="2">
    <source>
        <dbReference type="Proteomes" id="UP001320899"/>
    </source>
</evidence>
<protein>
    <recommendedName>
        <fullName evidence="3">N-acetyltransferase domain-containing protein</fullName>
    </recommendedName>
</protein>